<reference evidence="7 8" key="1">
    <citation type="submission" date="2019-06" db="EMBL/GenBank/DDBJ databases">
        <title>Sequencing the genomes of 1000 actinobacteria strains.</title>
        <authorList>
            <person name="Klenk H.-P."/>
        </authorList>
    </citation>
    <scope>NUCLEOTIDE SEQUENCE [LARGE SCALE GENOMIC DNA]</scope>
    <source>
        <strain evidence="7 8">DSM 45679</strain>
    </source>
</reference>
<keyword evidence="3" id="KW-0560">Oxidoreductase</keyword>
<dbReference type="Pfam" id="PF01568">
    <property type="entry name" value="Molydop_binding"/>
    <property type="match status" value="1"/>
</dbReference>
<dbReference type="GO" id="GO:0016020">
    <property type="term" value="C:membrane"/>
    <property type="evidence" value="ECO:0007669"/>
    <property type="project" value="TreeGrafter"/>
</dbReference>
<dbReference type="GO" id="GO:0046872">
    <property type="term" value="F:metal ion binding"/>
    <property type="evidence" value="ECO:0007669"/>
    <property type="project" value="UniProtKB-KW"/>
</dbReference>
<dbReference type="InterPro" id="IPR009010">
    <property type="entry name" value="Asp_de-COase-like_dom_sf"/>
</dbReference>
<sequence>MTKAHVTCPLCEATCGLEVTLDGREVAGVRGDAEDVFSGGFICPKGTSIGALHHDPDRLRAPLVKRDGTFVEVSWDEAFAEIDARLPGIRAEHGPNAVAVYAGNPSVHNLSTALYGRALYKALGTRNFYTAGTVDQIPKHYSSGYLFGDAFTIPVPDLDRTEHLLILGANPLVSNGSLMTAADARGRLRRIRERGGRIVVVDPRRTRTAKAADEHHAIRPGTDALLLFALVRVLFAEERVALGRLAEHVHGVEAVRELALPFTPEAVAPATGIAAGEIRRMARELAAAERAVVYGRIGTTTQAFGTLASWLVDVLNVLTGNLDAEGGAMFPLAAAGQANAAGRARRPFATGRWHTRVRGLPEVFGEVPVAALAEEISTPGAERVRALITVCGNPCLSAPNAGRLAEALGELDFMVSLDVYLNETTRHADVILPGPSPLERPHYDLALYQLAVRNVANWTPAALPAELPQEWETLLRLTGIVTGQGPDVDLAALDEAMAAEVARRSGVEPAAAADRRGPERLIDLMLRGGPYELTLADLEAAPHGLDLGPLRPRIPEVLSTAGGKVELAPESITADVPRLAETLLAPVNGMVLIGRRHLSSNNSWMHNLEPLVRGSNRCTVQVHPEDASRLGLTDGGTAELSARTGRIRVPVEVTEEIRPGVVSVPHGWGHDLAGVRAAVAAEHAGVNSNLVADERLLDALSGTAVLNGIPVQVAPA</sequence>
<keyword evidence="1" id="KW-0004">4Fe-4S</keyword>
<accession>A0A542DKM2</accession>
<organism evidence="7 8">
    <name type="scientific">Amycolatopsis cihanbeyliensis</name>
    <dbReference type="NCBI Taxonomy" id="1128664"/>
    <lineage>
        <taxon>Bacteria</taxon>
        <taxon>Bacillati</taxon>
        <taxon>Actinomycetota</taxon>
        <taxon>Actinomycetes</taxon>
        <taxon>Pseudonocardiales</taxon>
        <taxon>Pseudonocardiaceae</taxon>
        <taxon>Amycolatopsis</taxon>
    </lineage>
</organism>
<dbReference type="InterPro" id="IPR050123">
    <property type="entry name" value="Prok_molybdopt-oxidoreductase"/>
</dbReference>
<comment type="caution">
    <text evidence="7">The sequence shown here is derived from an EMBL/GenBank/DDBJ whole genome shotgun (WGS) entry which is preliminary data.</text>
</comment>
<dbReference type="InterPro" id="IPR006963">
    <property type="entry name" value="Mopterin_OxRdtase_4Fe-4S_dom"/>
</dbReference>
<dbReference type="Gene3D" id="2.20.25.90">
    <property type="entry name" value="ADC-like domains"/>
    <property type="match status" value="1"/>
</dbReference>
<proteinExistence type="predicted"/>
<keyword evidence="8" id="KW-1185">Reference proteome</keyword>
<dbReference type="OrthoDB" id="7376058at2"/>
<keyword evidence="4" id="KW-0408">Iron</keyword>
<dbReference type="SMART" id="SM00926">
    <property type="entry name" value="Molybdop_Fe4S4"/>
    <property type="match status" value="1"/>
</dbReference>
<dbReference type="GO" id="GO:0051539">
    <property type="term" value="F:4 iron, 4 sulfur cluster binding"/>
    <property type="evidence" value="ECO:0007669"/>
    <property type="project" value="UniProtKB-KW"/>
</dbReference>
<dbReference type="Gene3D" id="3.40.228.10">
    <property type="entry name" value="Dimethylsulfoxide Reductase, domain 2"/>
    <property type="match status" value="1"/>
</dbReference>
<gene>
    <name evidence="7" type="ORF">FB471_3403</name>
</gene>
<evidence type="ECO:0000256" key="5">
    <source>
        <dbReference type="ARBA" id="ARBA00023014"/>
    </source>
</evidence>
<dbReference type="Proteomes" id="UP000320876">
    <property type="component" value="Unassembled WGS sequence"/>
</dbReference>
<dbReference type="SUPFAM" id="SSF50692">
    <property type="entry name" value="ADC-like"/>
    <property type="match status" value="1"/>
</dbReference>
<evidence type="ECO:0000256" key="4">
    <source>
        <dbReference type="ARBA" id="ARBA00023004"/>
    </source>
</evidence>
<dbReference type="AlphaFoldDB" id="A0A542DKM2"/>
<feature type="domain" description="4Fe-4S Mo/W bis-MGD-type" evidence="6">
    <location>
        <begin position="1"/>
        <end position="57"/>
    </location>
</feature>
<dbReference type="GO" id="GO:0043546">
    <property type="term" value="F:molybdopterin cofactor binding"/>
    <property type="evidence" value="ECO:0007669"/>
    <property type="project" value="InterPro"/>
</dbReference>
<keyword evidence="5" id="KW-0411">Iron-sulfur</keyword>
<dbReference type="PROSITE" id="PS51669">
    <property type="entry name" value="4FE4S_MOW_BIS_MGD"/>
    <property type="match status" value="1"/>
</dbReference>
<dbReference type="EMBL" id="VFML01000001">
    <property type="protein sequence ID" value="TQJ03641.1"/>
    <property type="molecule type" value="Genomic_DNA"/>
</dbReference>
<dbReference type="PANTHER" id="PTHR43105:SF9">
    <property type="entry name" value="NADPH-FE(3+) OXIDOREDUCTASE SUBUNIT ALPHA"/>
    <property type="match status" value="1"/>
</dbReference>
<dbReference type="GO" id="GO:0016491">
    <property type="term" value="F:oxidoreductase activity"/>
    <property type="evidence" value="ECO:0007669"/>
    <property type="project" value="UniProtKB-KW"/>
</dbReference>
<dbReference type="Gene3D" id="3.40.50.740">
    <property type="match status" value="1"/>
</dbReference>
<evidence type="ECO:0000313" key="8">
    <source>
        <dbReference type="Proteomes" id="UP000320876"/>
    </source>
</evidence>
<dbReference type="Pfam" id="PF04879">
    <property type="entry name" value="Molybdop_Fe4S4"/>
    <property type="match status" value="1"/>
</dbReference>
<dbReference type="PANTHER" id="PTHR43105">
    <property type="entry name" value="RESPIRATORY NITRATE REDUCTASE"/>
    <property type="match status" value="1"/>
</dbReference>
<keyword evidence="2" id="KW-0479">Metal-binding</keyword>
<evidence type="ECO:0000256" key="3">
    <source>
        <dbReference type="ARBA" id="ARBA00023002"/>
    </source>
</evidence>
<dbReference type="SUPFAM" id="SSF53706">
    <property type="entry name" value="Formate dehydrogenase/DMSO reductase, domains 1-3"/>
    <property type="match status" value="1"/>
</dbReference>
<name>A0A542DKM2_AMYCI</name>
<dbReference type="Pfam" id="PF00384">
    <property type="entry name" value="Molybdopterin"/>
    <property type="match status" value="1"/>
</dbReference>
<evidence type="ECO:0000256" key="2">
    <source>
        <dbReference type="ARBA" id="ARBA00022723"/>
    </source>
</evidence>
<evidence type="ECO:0000259" key="6">
    <source>
        <dbReference type="PROSITE" id="PS51669"/>
    </source>
</evidence>
<evidence type="ECO:0000256" key="1">
    <source>
        <dbReference type="ARBA" id="ARBA00022485"/>
    </source>
</evidence>
<dbReference type="InterPro" id="IPR006656">
    <property type="entry name" value="Mopterin_OxRdtase"/>
</dbReference>
<dbReference type="RefSeq" id="WP_141999424.1">
    <property type="nucleotide sequence ID" value="NZ_VFML01000001.1"/>
</dbReference>
<dbReference type="InterPro" id="IPR006657">
    <property type="entry name" value="MoPterin_dinucl-bd_dom"/>
</dbReference>
<protein>
    <submittedName>
        <fullName evidence="7">Anaerobic selenocysteine-containing dehydrogenase</fullName>
    </submittedName>
</protein>
<evidence type="ECO:0000313" key="7">
    <source>
        <dbReference type="EMBL" id="TQJ03641.1"/>
    </source>
</evidence>
<dbReference type="Gene3D" id="2.40.40.20">
    <property type="match status" value="1"/>
</dbReference>